<dbReference type="PIRSF" id="PIRSF001084">
    <property type="entry name" value="B-galactosidase"/>
    <property type="match status" value="1"/>
</dbReference>
<keyword evidence="15" id="KW-1185">Reference proteome</keyword>
<evidence type="ECO:0000259" key="13">
    <source>
        <dbReference type="Pfam" id="PF08532"/>
    </source>
</evidence>
<evidence type="ECO:0000313" key="15">
    <source>
        <dbReference type="Proteomes" id="UP000471435"/>
    </source>
</evidence>
<dbReference type="InterPro" id="IPR013529">
    <property type="entry name" value="Glyco_hydro_42_N"/>
</dbReference>
<evidence type="ECO:0000256" key="7">
    <source>
        <dbReference type="ARBA" id="ARBA00023295"/>
    </source>
</evidence>
<proteinExistence type="inferred from homology"/>
<dbReference type="GO" id="GO:0009341">
    <property type="term" value="C:beta-galactosidase complex"/>
    <property type="evidence" value="ECO:0007669"/>
    <property type="project" value="InterPro"/>
</dbReference>
<feature type="domain" description="Beta-galactosidase trimerisation" evidence="13">
    <location>
        <begin position="406"/>
        <end position="591"/>
    </location>
</feature>
<dbReference type="SUPFAM" id="SSF52317">
    <property type="entry name" value="Class I glutamine amidotransferase-like"/>
    <property type="match status" value="1"/>
</dbReference>
<dbReference type="InterPro" id="IPR013780">
    <property type="entry name" value="Glyco_hydro_b"/>
</dbReference>
<comment type="catalytic activity">
    <reaction evidence="1 8">
        <text>Hydrolysis of terminal non-reducing beta-D-galactose residues in beta-D-galactosides.</text>
        <dbReference type="EC" id="3.2.1.23"/>
    </reaction>
</comment>
<comment type="caution">
    <text evidence="14">The sequence shown here is derived from an EMBL/GenBank/DDBJ whole genome shotgun (WGS) entry which is preliminary data.</text>
</comment>
<dbReference type="PANTHER" id="PTHR36447">
    <property type="entry name" value="BETA-GALACTOSIDASE GANA"/>
    <property type="match status" value="1"/>
</dbReference>
<accession>A0A6I4V263</accession>
<dbReference type="AlphaFoldDB" id="A0A6I4V263"/>
<dbReference type="SUPFAM" id="SSF51445">
    <property type="entry name" value="(Trans)glycosidases"/>
    <property type="match status" value="1"/>
</dbReference>
<keyword evidence="4 11" id="KW-0479">Metal-binding</keyword>
<evidence type="ECO:0000256" key="9">
    <source>
        <dbReference type="PIRSR" id="PIRSR001084-1"/>
    </source>
</evidence>
<keyword evidence="5 8" id="KW-0378">Hydrolase</keyword>
<dbReference type="SUPFAM" id="SSF51011">
    <property type="entry name" value="Glycosyl hydrolase domain"/>
    <property type="match status" value="1"/>
</dbReference>
<keyword evidence="6 11" id="KW-0862">Zinc</keyword>
<organism evidence="14 15">
    <name type="scientific">Pontixanthobacter luteolus</name>
    <dbReference type="NCBI Taxonomy" id="295089"/>
    <lineage>
        <taxon>Bacteria</taxon>
        <taxon>Pseudomonadati</taxon>
        <taxon>Pseudomonadota</taxon>
        <taxon>Alphaproteobacteria</taxon>
        <taxon>Sphingomonadales</taxon>
        <taxon>Erythrobacteraceae</taxon>
        <taxon>Pontixanthobacter</taxon>
    </lineage>
</organism>
<feature type="binding site" evidence="10">
    <location>
        <position position="103"/>
    </location>
    <ligand>
        <name>substrate</name>
    </ligand>
</feature>
<dbReference type="Pfam" id="PF08532">
    <property type="entry name" value="Glyco_hydro_42M"/>
    <property type="match status" value="1"/>
</dbReference>
<protein>
    <recommendedName>
        <fullName evidence="3 8">Beta-galactosidase</fullName>
        <shortName evidence="8">Beta-gal</shortName>
        <ecNumber evidence="3 8">3.2.1.23</ecNumber>
    </recommendedName>
</protein>
<name>A0A6I4V263_9SPHN</name>
<gene>
    <name evidence="14" type="ORF">GRI43_13420</name>
</gene>
<dbReference type="PANTHER" id="PTHR36447:SF2">
    <property type="entry name" value="BETA-GALACTOSIDASE YESZ"/>
    <property type="match status" value="1"/>
</dbReference>
<feature type="binding site" evidence="11">
    <location>
        <position position="107"/>
    </location>
    <ligand>
        <name>Zn(2+)</name>
        <dbReference type="ChEBI" id="CHEBI:29105"/>
    </ligand>
</feature>
<dbReference type="InterPro" id="IPR017853">
    <property type="entry name" value="GH"/>
</dbReference>
<dbReference type="RefSeq" id="WP_160731576.1">
    <property type="nucleotide sequence ID" value="NZ_WTYP01000002.1"/>
</dbReference>
<evidence type="ECO:0000313" key="14">
    <source>
        <dbReference type="EMBL" id="MXP48389.1"/>
    </source>
</evidence>
<dbReference type="GO" id="GO:0004565">
    <property type="term" value="F:beta-galactosidase activity"/>
    <property type="evidence" value="ECO:0007669"/>
    <property type="project" value="UniProtKB-EC"/>
</dbReference>
<feature type="binding site" evidence="10">
    <location>
        <position position="141"/>
    </location>
    <ligand>
        <name>substrate</name>
    </ligand>
</feature>
<evidence type="ECO:0000259" key="12">
    <source>
        <dbReference type="Pfam" id="PF02449"/>
    </source>
</evidence>
<dbReference type="OrthoDB" id="9800974at2"/>
<dbReference type="InterPro" id="IPR003476">
    <property type="entry name" value="Glyco_hydro_42"/>
</dbReference>
<feature type="binding site" evidence="10">
    <location>
        <position position="322"/>
    </location>
    <ligand>
        <name>substrate</name>
    </ligand>
</feature>
<comment type="similarity">
    <text evidence="2 8">Belongs to the glycosyl hydrolase 42 family.</text>
</comment>
<evidence type="ECO:0000256" key="4">
    <source>
        <dbReference type="ARBA" id="ARBA00022723"/>
    </source>
</evidence>
<dbReference type="Pfam" id="PF02449">
    <property type="entry name" value="Glyco_hydro_42"/>
    <property type="match status" value="1"/>
</dbReference>
<dbReference type="GO" id="GO:0046872">
    <property type="term" value="F:metal ion binding"/>
    <property type="evidence" value="ECO:0007669"/>
    <property type="project" value="UniProtKB-KW"/>
</dbReference>
<evidence type="ECO:0000256" key="8">
    <source>
        <dbReference type="PIRNR" id="PIRNR001084"/>
    </source>
</evidence>
<feature type="active site" description="Nucleophile" evidence="9">
    <location>
        <position position="314"/>
    </location>
</feature>
<evidence type="ECO:0000256" key="6">
    <source>
        <dbReference type="ARBA" id="ARBA00022833"/>
    </source>
</evidence>
<reference evidence="14 15" key="1">
    <citation type="submission" date="2019-12" db="EMBL/GenBank/DDBJ databases">
        <title>Genomic-based taxomic classification of the family Erythrobacteraceae.</title>
        <authorList>
            <person name="Xu L."/>
        </authorList>
    </citation>
    <scope>NUCLEOTIDE SEQUENCE [LARGE SCALE GENOMIC DNA]</scope>
    <source>
        <strain evidence="14 15">SW-109</strain>
    </source>
</reference>
<sequence length="648" mass="71987">MRLGVCYYPEHWPQANWAADARHMAETGITRVRIGEFAWSRVEPEPGRFDWGWLDKAIEVLHDAGLGVILGTPTATPPKWLVDQMPDMVAVDEQGRKRGFGSRRHYCFSHPGYREQAGRITRAYAERYGNHPAVIMWQTDNEYGCHDTVISYSDAARLAFRDWLSDRYKTIDALNSAWGNVFWSMEYRSFDEVDLPNLAVTEANPAHWLAFRRFSSDQVVAFDRAQVDILRQLSPGRDVMHNAMGFYTDYDHHDLGRQLDCVMWDSYPLGFLEMFRFSDADKRDYVRQGHPDIAAFHHDLYRGCAADGRWGVIEQQPGPVNWARNNPAPLPGMVRLWTLEAMAHGAELVSYFRWRQALFAQEQMHAGLLRPDGKAAPGLGEAAQASADIAAIQGSGELPNAEPVKEAAIIFSYESEWVTATQPQGEDLSALWANFTAYTQLRKLGLNVDIVAPGTDLSGYAMVVLPCLPIVADGLAEQLASFSGQIIIGPRSGSKTAEFSIPDNLALGPLQAIFPAQVSRSESLRAGVTHQGDGWAITRWLDHLESDAERELVSDDGMVACWKSANVRYCATWPEGEVMAVIAARAAHDAGLAAVPLPEGMRLRKAGKLSFLFNYRAESQAIPEALQGQMVLGDRLLPAAGIAVLRTV</sequence>
<feature type="active site" description="Proton donor" evidence="9">
    <location>
        <position position="142"/>
    </location>
</feature>
<dbReference type="CDD" id="cd03143">
    <property type="entry name" value="A4_beta-galactosidase_middle_domain"/>
    <property type="match status" value="1"/>
</dbReference>
<dbReference type="Gene3D" id="2.60.40.1180">
    <property type="entry name" value="Golgi alpha-mannosidase II"/>
    <property type="match status" value="1"/>
</dbReference>
<evidence type="ECO:0000256" key="5">
    <source>
        <dbReference type="ARBA" id="ARBA00022801"/>
    </source>
</evidence>
<dbReference type="Proteomes" id="UP000471435">
    <property type="component" value="Unassembled WGS sequence"/>
</dbReference>
<dbReference type="EC" id="3.2.1.23" evidence="3 8"/>
<evidence type="ECO:0000256" key="10">
    <source>
        <dbReference type="PIRSR" id="PIRSR001084-2"/>
    </source>
</evidence>
<dbReference type="Gene3D" id="3.40.50.880">
    <property type="match status" value="1"/>
</dbReference>
<evidence type="ECO:0000256" key="11">
    <source>
        <dbReference type="PIRSR" id="PIRSR001084-3"/>
    </source>
</evidence>
<dbReference type="GO" id="GO:0005975">
    <property type="term" value="P:carbohydrate metabolic process"/>
    <property type="evidence" value="ECO:0007669"/>
    <property type="project" value="InterPro"/>
</dbReference>
<dbReference type="Gene3D" id="3.20.20.80">
    <property type="entry name" value="Glycosidases"/>
    <property type="match status" value="1"/>
</dbReference>
<evidence type="ECO:0000256" key="3">
    <source>
        <dbReference type="ARBA" id="ARBA00012756"/>
    </source>
</evidence>
<dbReference type="InterPro" id="IPR029062">
    <property type="entry name" value="Class_I_gatase-like"/>
</dbReference>
<dbReference type="InterPro" id="IPR013738">
    <property type="entry name" value="Beta_galactosidase_Trimer"/>
</dbReference>
<dbReference type="EMBL" id="WTYP01000002">
    <property type="protein sequence ID" value="MXP48389.1"/>
    <property type="molecule type" value="Genomic_DNA"/>
</dbReference>
<keyword evidence="7 8" id="KW-0326">Glycosidase</keyword>
<evidence type="ECO:0000256" key="2">
    <source>
        <dbReference type="ARBA" id="ARBA00005940"/>
    </source>
</evidence>
<feature type="domain" description="Glycoside hydrolase family 42 N-terminal" evidence="12">
    <location>
        <begin position="6"/>
        <end position="390"/>
    </location>
</feature>
<evidence type="ECO:0000256" key="1">
    <source>
        <dbReference type="ARBA" id="ARBA00001412"/>
    </source>
</evidence>